<reference evidence="2" key="1">
    <citation type="submission" date="2022-10" db="EMBL/GenBank/DDBJ databases">
        <authorList>
            <person name="Yu W.X."/>
        </authorList>
    </citation>
    <scope>NUCLEOTIDE SEQUENCE</scope>
    <source>
        <strain evidence="2">D04</strain>
    </source>
</reference>
<evidence type="ECO:0008006" key="4">
    <source>
        <dbReference type="Google" id="ProtNLM"/>
    </source>
</evidence>
<comment type="caution">
    <text evidence="2">The sequence shown here is derived from an EMBL/GenBank/DDBJ whole genome shotgun (WGS) entry which is preliminary data.</text>
</comment>
<evidence type="ECO:0000313" key="2">
    <source>
        <dbReference type="EMBL" id="MCW3804057.1"/>
    </source>
</evidence>
<dbReference type="EMBL" id="JAPDPI010000001">
    <property type="protein sequence ID" value="MCW3804057.1"/>
    <property type="molecule type" value="Genomic_DNA"/>
</dbReference>
<sequence>MRIFFTTIIFLFALALNVPGQEINTVYASDSKPIYFGFGIGFGFFYPDDVNDYISEQLQGYDIYSGTKEIYMNFSGRASLYFKMTQNIDLGIFLEAAWAPKWIYDEADYYFSFSRVSPGIAPKIYFPVGSGKNAFFISPGVMYNNMKFEGYQASNIGGKLQAGASLKLGSIKLQPYGAINIANASDKTAMGDFDLNYTDFHIGVEVLL</sequence>
<accession>A0AAE3MAW5</accession>
<name>A0AAE3MAW5_9BACT</name>
<organism evidence="2 3">
    <name type="scientific">Plebeiibacterium marinum</name>
    <dbReference type="NCBI Taxonomy" id="2992111"/>
    <lineage>
        <taxon>Bacteria</taxon>
        <taxon>Pseudomonadati</taxon>
        <taxon>Bacteroidota</taxon>
        <taxon>Bacteroidia</taxon>
        <taxon>Marinilabiliales</taxon>
        <taxon>Marinilabiliaceae</taxon>
        <taxon>Plebeiibacterium</taxon>
    </lineage>
</organism>
<dbReference type="RefSeq" id="WP_301197280.1">
    <property type="nucleotide sequence ID" value="NZ_JAPDPI010000001.1"/>
</dbReference>
<proteinExistence type="predicted"/>
<keyword evidence="3" id="KW-1185">Reference proteome</keyword>
<dbReference type="AlphaFoldDB" id="A0AAE3MAW5"/>
<protein>
    <recommendedName>
        <fullName evidence="4">Outer membrane protein beta-barrel domain-containing protein</fullName>
    </recommendedName>
</protein>
<feature type="signal peptide" evidence="1">
    <location>
        <begin position="1"/>
        <end position="20"/>
    </location>
</feature>
<evidence type="ECO:0000256" key="1">
    <source>
        <dbReference type="SAM" id="SignalP"/>
    </source>
</evidence>
<dbReference type="Proteomes" id="UP001207408">
    <property type="component" value="Unassembled WGS sequence"/>
</dbReference>
<keyword evidence="1" id="KW-0732">Signal</keyword>
<gene>
    <name evidence="2" type="ORF">OM074_00380</name>
</gene>
<feature type="chain" id="PRO_5042108326" description="Outer membrane protein beta-barrel domain-containing protein" evidence="1">
    <location>
        <begin position="21"/>
        <end position="208"/>
    </location>
</feature>
<evidence type="ECO:0000313" key="3">
    <source>
        <dbReference type="Proteomes" id="UP001207408"/>
    </source>
</evidence>